<evidence type="ECO:0000313" key="4">
    <source>
        <dbReference type="Proteomes" id="UP000054928"/>
    </source>
</evidence>
<evidence type="ECO:0000256" key="1">
    <source>
        <dbReference type="ARBA" id="ARBA00023054"/>
    </source>
</evidence>
<evidence type="ECO:0000256" key="2">
    <source>
        <dbReference type="SAM" id="MobiDB-lite"/>
    </source>
</evidence>
<evidence type="ECO:0000313" key="3">
    <source>
        <dbReference type="EMBL" id="CEG37957.1"/>
    </source>
</evidence>
<feature type="region of interest" description="Disordered" evidence="2">
    <location>
        <begin position="45"/>
        <end position="120"/>
    </location>
</feature>
<dbReference type="GO" id="GO:0005634">
    <property type="term" value="C:nucleus"/>
    <property type="evidence" value="ECO:0007669"/>
    <property type="project" value="TreeGrafter"/>
</dbReference>
<dbReference type="RefSeq" id="XP_024574326.1">
    <property type="nucleotide sequence ID" value="XM_024723339.1"/>
</dbReference>
<organism evidence="3 4">
    <name type="scientific">Plasmopara halstedii</name>
    <name type="common">Downy mildew of sunflower</name>
    <dbReference type="NCBI Taxonomy" id="4781"/>
    <lineage>
        <taxon>Eukaryota</taxon>
        <taxon>Sar</taxon>
        <taxon>Stramenopiles</taxon>
        <taxon>Oomycota</taxon>
        <taxon>Peronosporomycetes</taxon>
        <taxon>Peronosporales</taxon>
        <taxon>Peronosporaceae</taxon>
        <taxon>Plasmopara</taxon>
    </lineage>
</organism>
<feature type="compositionally biased region" description="Basic residues" evidence="2">
    <location>
        <begin position="64"/>
        <end position="80"/>
    </location>
</feature>
<reference evidence="4" key="1">
    <citation type="submission" date="2014-09" db="EMBL/GenBank/DDBJ databases">
        <authorList>
            <person name="Sharma Rahul"/>
            <person name="Thines Marco"/>
        </authorList>
    </citation>
    <scope>NUCLEOTIDE SEQUENCE [LARGE SCALE GENOMIC DNA]</scope>
</reference>
<accession>A0A0P1ABL6</accession>
<dbReference type="EMBL" id="CCYD01000291">
    <property type="protein sequence ID" value="CEG37957.1"/>
    <property type="molecule type" value="Genomic_DNA"/>
</dbReference>
<dbReference type="Proteomes" id="UP000054928">
    <property type="component" value="Unassembled WGS sequence"/>
</dbReference>
<dbReference type="PANTHER" id="PTHR15885:SF1">
    <property type="entry name" value="COILED-COIL DOMAIN-CONTAINING PROTEIN 174"/>
    <property type="match status" value="1"/>
</dbReference>
<keyword evidence="1" id="KW-0175">Coiled coil</keyword>
<dbReference type="AlphaFoldDB" id="A0A0P1ABL6"/>
<feature type="compositionally biased region" description="Basic and acidic residues" evidence="2">
    <location>
        <begin position="93"/>
        <end position="111"/>
    </location>
</feature>
<dbReference type="PANTHER" id="PTHR15885">
    <property type="entry name" value="COILED-COIL DOMAIN-CONTAINING PROTEIN 174"/>
    <property type="match status" value="1"/>
</dbReference>
<feature type="region of interest" description="Disordered" evidence="2">
    <location>
        <begin position="279"/>
        <end position="304"/>
    </location>
</feature>
<dbReference type="OrthoDB" id="333551at2759"/>
<dbReference type="InterPro" id="IPR025066">
    <property type="entry name" value="CCDC174-like"/>
</dbReference>
<sequence>MSLGFLTESALVPSKAKEIKIDAKSLLDLKAVVYQKDQERKRRLEEALTDEDDSATLNSNGASRLKRYAHLRGGNKHPRRSDKDRMGSGCRNKGVDSRSRRDEEAKAREAPSEDDDQAWSKRSAEMLRKKAQLYEEMANGGGHAQLRGECLVNFEAKKNMTMAVTLEKETTVEIEDEFGRLRKVAIDSPDYNTLQQRLTEDLTGRDYEEMASANWDKGGGSFVVSPWEKRLKSVEKDHLKEVHEQASYAQNQAHFSSSDTMAKKTRKQMRLERLRMQQERVAPSENAAFTSPMDDPAASEKATNFLNRLL</sequence>
<keyword evidence="4" id="KW-1185">Reference proteome</keyword>
<proteinExistence type="predicted"/>
<protein>
    <submittedName>
        <fullName evidence="3">Uncharacterized protein</fullName>
    </submittedName>
</protein>
<dbReference type="OMA" id="VTKREYE"/>
<dbReference type="GeneID" id="36401057"/>
<name>A0A0P1ABL6_PLAHL</name>